<dbReference type="EMBL" id="CP005078">
    <property type="protein sequence ID" value="AGM25948.1"/>
    <property type="molecule type" value="Genomic_DNA"/>
</dbReference>
<dbReference type="Proteomes" id="UP000013963">
    <property type="component" value="Chromosome"/>
</dbReference>
<dbReference type="OrthoDB" id="9896801at2"/>
<dbReference type="HOGENOM" id="CLU_2059946_0_0_14"/>
<dbReference type="KEGG" id="ssyr:SSYRP_v1c03540"/>
<organism evidence="2 3">
    <name type="scientific">Spiroplasma syrphidicola EA-1</name>
    <dbReference type="NCBI Taxonomy" id="1276229"/>
    <lineage>
        <taxon>Bacteria</taxon>
        <taxon>Bacillati</taxon>
        <taxon>Mycoplasmatota</taxon>
        <taxon>Mollicutes</taxon>
        <taxon>Entomoplasmatales</taxon>
        <taxon>Spiroplasmataceae</taxon>
        <taxon>Spiroplasma</taxon>
    </lineage>
</organism>
<dbReference type="STRING" id="1276229.SSYRP_v1c03540"/>
<evidence type="ECO:0000313" key="2">
    <source>
        <dbReference type="EMBL" id="AGM25948.1"/>
    </source>
</evidence>
<sequence>MAAIKEKQKMTKEMFDKIQRAKWLEIKNDAIAKATPAMLISINRKTGVVESKNFKDYREKDGSAASGIFRAEDLIADRLGKKPSSVKKTSTVKKSNTIPAQVVSKAKPAKKVTAKKQKN</sequence>
<dbReference type="AlphaFoldDB" id="R4U5R7"/>
<proteinExistence type="predicted"/>
<accession>R4U5R7</accession>
<name>R4U5R7_9MOLU</name>
<evidence type="ECO:0000313" key="3">
    <source>
        <dbReference type="Proteomes" id="UP000013963"/>
    </source>
</evidence>
<feature type="compositionally biased region" description="Low complexity" evidence="1">
    <location>
        <begin position="82"/>
        <end position="106"/>
    </location>
</feature>
<dbReference type="PATRIC" id="fig|1276229.3.peg.351"/>
<keyword evidence="3" id="KW-1185">Reference proteome</keyword>
<feature type="region of interest" description="Disordered" evidence="1">
    <location>
        <begin position="82"/>
        <end position="119"/>
    </location>
</feature>
<dbReference type="RefSeq" id="WP_016340597.1">
    <property type="nucleotide sequence ID" value="NC_021284.1"/>
</dbReference>
<gene>
    <name evidence="2" type="ORF">SSYRP_v1c03540</name>
</gene>
<protein>
    <submittedName>
        <fullName evidence="2">Uncharacterized protein</fullName>
    </submittedName>
</protein>
<reference evidence="2 3" key="1">
    <citation type="journal article" date="2013" name="Genome Biol. Evol.">
        <title>Complete genomes of two dipteran-associated spiroplasmas provided insights into the origin, dynamics, and impacts of viral invasion in spiroplasma.</title>
        <authorList>
            <person name="Ku C."/>
            <person name="Lo W.S."/>
            <person name="Chen L.L."/>
            <person name="Kuo C.H."/>
        </authorList>
    </citation>
    <scope>NUCLEOTIDE SEQUENCE [LARGE SCALE GENOMIC DNA]</scope>
    <source>
        <strain evidence="2">EA-1</strain>
    </source>
</reference>
<evidence type="ECO:0000256" key="1">
    <source>
        <dbReference type="SAM" id="MobiDB-lite"/>
    </source>
</evidence>
<feature type="compositionally biased region" description="Basic residues" evidence="1">
    <location>
        <begin position="107"/>
        <end position="119"/>
    </location>
</feature>